<dbReference type="KEGG" id="dpx:DAPPUDRAFT_308626"/>
<dbReference type="GO" id="GO:0005737">
    <property type="term" value="C:cytoplasm"/>
    <property type="evidence" value="ECO:0000318"/>
    <property type="project" value="GO_Central"/>
</dbReference>
<dbReference type="CDD" id="cd10460">
    <property type="entry name" value="PUB_UBXD1"/>
    <property type="match status" value="1"/>
</dbReference>
<evidence type="ECO:0000313" key="3">
    <source>
        <dbReference type="EMBL" id="EFX71971.1"/>
    </source>
</evidence>
<dbReference type="AlphaFoldDB" id="E9H8J3"/>
<feature type="compositionally biased region" description="Low complexity" evidence="1">
    <location>
        <begin position="42"/>
        <end position="55"/>
    </location>
</feature>
<dbReference type="Gene3D" id="3.10.20.90">
    <property type="entry name" value="Phosphatidylinositol 3-kinase Catalytic Subunit, Chain A, domain 1"/>
    <property type="match status" value="1"/>
</dbReference>
<dbReference type="Pfam" id="PF00789">
    <property type="entry name" value="UBX"/>
    <property type="match status" value="1"/>
</dbReference>
<gene>
    <name evidence="3" type="ORF">DAPPUDRAFT_308626</name>
</gene>
<dbReference type="Pfam" id="PF09409">
    <property type="entry name" value="PUB"/>
    <property type="match status" value="1"/>
</dbReference>
<proteinExistence type="predicted"/>
<dbReference type="HOGENOM" id="CLU_033280_0_0_1"/>
<name>E9H8J3_DAPPU</name>
<dbReference type="Gene3D" id="1.20.58.2190">
    <property type="match status" value="1"/>
</dbReference>
<organism evidence="3 4">
    <name type="scientific">Daphnia pulex</name>
    <name type="common">Water flea</name>
    <dbReference type="NCBI Taxonomy" id="6669"/>
    <lineage>
        <taxon>Eukaryota</taxon>
        <taxon>Metazoa</taxon>
        <taxon>Ecdysozoa</taxon>
        <taxon>Arthropoda</taxon>
        <taxon>Crustacea</taxon>
        <taxon>Branchiopoda</taxon>
        <taxon>Diplostraca</taxon>
        <taxon>Cladocera</taxon>
        <taxon>Anomopoda</taxon>
        <taxon>Daphniidae</taxon>
        <taxon>Daphnia</taxon>
    </lineage>
</organism>
<dbReference type="SMART" id="SM00580">
    <property type="entry name" value="PUG"/>
    <property type="match status" value="1"/>
</dbReference>
<dbReference type="InterPro" id="IPR029071">
    <property type="entry name" value="Ubiquitin-like_domsf"/>
</dbReference>
<dbReference type="Proteomes" id="UP000000305">
    <property type="component" value="Unassembled WGS sequence"/>
</dbReference>
<dbReference type="OMA" id="VFFRCPM"/>
<dbReference type="SUPFAM" id="SSF143503">
    <property type="entry name" value="PUG domain-like"/>
    <property type="match status" value="1"/>
</dbReference>
<feature type="region of interest" description="Disordered" evidence="1">
    <location>
        <begin position="24"/>
        <end position="55"/>
    </location>
</feature>
<dbReference type="CDD" id="cd16119">
    <property type="entry name" value="UBX_UBXN6"/>
    <property type="match status" value="1"/>
</dbReference>
<dbReference type="InterPro" id="IPR001012">
    <property type="entry name" value="UBX_dom"/>
</dbReference>
<dbReference type="PANTHER" id="PTHR23153:SF38">
    <property type="entry name" value="UBX DOMAIN-CONTAINING PROTEIN 6"/>
    <property type="match status" value="1"/>
</dbReference>
<dbReference type="InterPro" id="IPR036339">
    <property type="entry name" value="PUB-like_dom_sf"/>
</dbReference>
<dbReference type="STRING" id="6669.E9H8J3"/>
<keyword evidence="4" id="KW-1185">Reference proteome</keyword>
<accession>E9H8J3</accession>
<evidence type="ECO:0000256" key="1">
    <source>
        <dbReference type="SAM" id="MobiDB-lite"/>
    </source>
</evidence>
<dbReference type="PhylomeDB" id="E9H8J3"/>
<dbReference type="SUPFAM" id="SSF54236">
    <property type="entry name" value="Ubiquitin-like"/>
    <property type="match status" value="1"/>
</dbReference>
<dbReference type="OrthoDB" id="49605at2759"/>
<dbReference type="InParanoid" id="E9H8J3"/>
<dbReference type="InterPro" id="IPR018997">
    <property type="entry name" value="PUB_domain"/>
</dbReference>
<evidence type="ECO:0000259" key="2">
    <source>
        <dbReference type="PROSITE" id="PS50033"/>
    </source>
</evidence>
<dbReference type="eggNOG" id="KOG2699">
    <property type="taxonomic scope" value="Eukaryota"/>
</dbReference>
<sequence length="432" mass="49138">MDKIKKFFEKKKADTKFKLAGEGHKLNETVQQPKLSKNLAPTQARSEASTSAAQQQAAAAALARLEKKKDPTPQQRSAAIIRAQALKELELEKQDTSIQKLTLSEKTQKLPSSNELAVSGVYYKCPLIGPEVLPKKEIEKLIKEFLYQQLEDEEAGLTACLVIHTLNKPQEKVQQCVETLFRYLENIVQNPTEEKYHKIRINNKVYQERVGQLEGVQQFLQAAGFQLKSIPNAQQEPEDFWVLSNTQPEHIEYISNLRDGLISAEPIRPDLDRGIQILMPSQAAQRMELPSDFFWLTTEEIKREQQLKTEAAEKGLMLRTRAMRERDEKAASRKYRFTLIRIKFPDGPVLQGTFKVNETMQDVRLFVCDALEEPFIEFNLVSPAGVVNQSDIQDSTLLDLQLCPSAIFHFTPAVASSSGYLKDELMILMQSM</sequence>
<dbReference type="EMBL" id="GL732604">
    <property type="protein sequence ID" value="EFX71971.1"/>
    <property type="molecule type" value="Genomic_DNA"/>
</dbReference>
<feature type="domain" description="UBX" evidence="2">
    <location>
        <begin position="333"/>
        <end position="410"/>
    </location>
</feature>
<reference evidence="3 4" key="1">
    <citation type="journal article" date="2011" name="Science">
        <title>The ecoresponsive genome of Daphnia pulex.</title>
        <authorList>
            <person name="Colbourne J.K."/>
            <person name="Pfrender M.E."/>
            <person name="Gilbert D."/>
            <person name="Thomas W.K."/>
            <person name="Tucker A."/>
            <person name="Oakley T.H."/>
            <person name="Tokishita S."/>
            <person name="Aerts A."/>
            <person name="Arnold G.J."/>
            <person name="Basu M.K."/>
            <person name="Bauer D.J."/>
            <person name="Caceres C.E."/>
            <person name="Carmel L."/>
            <person name="Casola C."/>
            <person name="Choi J.H."/>
            <person name="Detter J.C."/>
            <person name="Dong Q."/>
            <person name="Dusheyko S."/>
            <person name="Eads B.D."/>
            <person name="Frohlich T."/>
            <person name="Geiler-Samerotte K.A."/>
            <person name="Gerlach D."/>
            <person name="Hatcher P."/>
            <person name="Jogdeo S."/>
            <person name="Krijgsveld J."/>
            <person name="Kriventseva E.V."/>
            <person name="Kultz D."/>
            <person name="Laforsch C."/>
            <person name="Lindquist E."/>
            <person name="Lopez J."/>
            <person name="Manak J.R."/>
            <person name="Muller J."/>
            <person name="Pangilinan J."/>
            <person name="Patwardhan R.P."/>
            <person name="Pitluck S."/>
            <person name="Pritham E.J."/>
            <person name="Rechtsteiner A."/>
            <person name="Rho M."/>
            <person name="Rogozin I.B."/>
            <person name="Sakarya O."/>
            <person name="Salamov A."/>
            <person name="Schaack S."/>
            <person name="Shapiro H."/>
            <person name="Shiga Y."/>
            <person name="Skalitzky C."/>
            <person name="Smith Z."/>
            <person name="Souvorov A."/>
            <person name="Sung W."/>
            <person name="Tang Z."/>
            <person name="Tsuchiya D."/>
            <person name="Tu H."/>
            <person name="Vos H."/>
            <person name="Wang M."/>
            <person name="Wolf Y.I."/>
            <person name="Yamagata H."/>
            <person name="Yamada T."/>
            <person name="Ye Y."/>
            <person name="Shaw J.R."/>
            <person name="Andrews J."/>
            <person name="Crease T.J."/>
            <person name="Tang H."/>
            <person name="Lucas S.M."/>
            <person name="Robertson H.M."/>
            <person name="Bork P."/>
            <person name="Koonin E.V."/>
            <person name="Zdobnov E.M."/>
            <person name="Grigoriev I.V."/>
            <person name="Lynch M."/>
            <person name="Boore J.L."/>
        </authorList>
    </citation>
    <scope>NUCLEOTIDE SEQUENCE [LARGE SCALE GENOMIC DNA]</scope>
</reference>
<evidence type="ECO:0000313" key="4">
    <source>
        <dbReference type="Proteomes" id="UP000000305"/>
    </source>
</evidence>
<dbReference type="PANTHER" id="PTHR23153">
    <property type="entry name" value="UBX-RELATED"/>
    <property type="match status" value="1"/>
</dbReference>
<protein>
    <recommendedName>
        <fullName evidence="2">UBX domain-containing protein</fullName>
    </recommendedName>
</protein>
<dbReference type="PROSITE" id="PS50033">
    <property type="entry name" value="UBX"/>
    <property type="match status" value="1"/>
</dbReference>
<dbReference type="InterPro" id="IPR042774">
    <property type="entry name" value="UBXN6_PUB"/>
</dbReference>
<dbReference type="FunCoup" id="E9H8J3">
    <property type="interactions" value="1507"/>
</dbReference>
<feature type="compositionally biased region" description="Polar residues" evidence="1">
    <location>
        <begin position="28"/>
        <end position="41"/>
    </location>
</feature>